<sequence length="812" mass="90178">MSLGRSSANSDSGSQAASGTTDRSVPAAHSSAQAPQPQISYSGFNISGSGNVQVGNSTHTTIHNYPTASANAPAPGLPRFLPGGGGDNAWMVTSCERLKELEWSLRKSILDAEETPETVREKLHDSCEQLGDQKLREGHSTDASDLYHEAFEVIKKGRDENDVRVIEARDELAMDLARLGFHSEAAEQFQASSRAYSRRESNGEYSEKALASKHGHAMCLAQLDKEGLQHADRLFKENLLAYKGLSERHRSSEWDQMIQNTNKELAFVCSKLGKWEEARRLNQSVLDAMLKASDQVESTGSLNVRRNLGRNLYQLGKYQKARDLFSSNLSHARLLDEVNVSNHWDWIRACETYGELEPYPENFSDEESPKIDHDSPIVPEAIQASGTLSRVSTLDPVSPLFSRQSTMEDENQSATAEADSYYGYLYSSNDVHRIDGWFRKLRRTHQLLFRPQAKKAIPALKIAILDTGIDGNLELFQSMKKIMAWRDWTVGAKEETKLGQVSGRMIQQTCTDVDGHGTHLAALLLEVNPMAEIYVARIASKRDKSINPTHVAEVSLSCYIQHQVLTLKKAIAFATDNWKVDIITMSLGFQGQLPFKYREALENSILRANRKGILMFAAGANEGSTERTRAYPADDENVICVGAANGPGDPYTGNPPQRVNSRYYTTLGVEVRSACLMSEWHEAPEIGAGLASGDSSKKLQEPAIIKTKKRTGCSVATAILAACASLILEFIRQERAASQPQKAETMRIAEIYLKKPRFMRSIFEEISDSEGPTKGYVVPWKLLDSQKLGAREPREYAHHLILSKLEKEGCSF</sequence>
<dbReference type="SUPFAM" id="SSF52743">
    <property type="entry name" value="Subtilisin-like"/>
    <property type="match status" value="1"/>
</dbReference>
<evidence type="ECO:0000256" key="5">
    <source>
        <dbReference type="PROSITE-ProRule" id="PRU01240"/>
    </source>
</evidence>
<dbReference type="PANTHER" id="PTHR43806">
    <property type="entry name" value="PEPTIDASE S8"/>
    <property type="match status" value="1"/>
</dbReference>
<dbReference type="PROSITE" id="PS51892">
    <property type="entry name" value="SUBTILASE"/>
    <property type="match status" value="1"/>
</dbReference>
<name>A0A5N6L4P7_9ROSI</name>
<organism evidence="8 9">
    <name type="scientific">Carpinus fangiana</name>
    <dbReference type="NCBI Taxonomy" id="176857"/>
    <lineage>
        <taxon>Eukaryota</taxon>
        <taxon>Viridiplantae</taxon>
        <taxon>Streptophyta</taxon>
        <taxon>Embryophyta</taxon>
        <taxon>Tracheophyta</taxon>
        <taxon>Spermatophyta</taxon>
        <taxon>Magnoliopsida</taxon>
        <taxon>eudicotyledons</taxon>
        <taxon>Gunneridae</taxon>
        <taxon>Pentapetalae</taxon>
        <taxon>rosids</taxon>
        <taxon>fabids</taxon>
        <taxon>Fagales</taxon>
        <taxon>Betulaceae</taxon>
        <taxon>Carpinus</taxon>
    </lineage>
</organism>
<dbReference type="Gene3D" id="3.40.50.200">
    <property type="entry name" value="Peptidase S8/S53 domain"/>
    <property type="match status" value="1"/>
</dbReference>
<dbReference type="InterPro" id="IPR050131">
    <property type="entry name" value="Peptidase_S8_subtilisin-like"/>
</dbReference>
<dbReference type="InterPro" id="IPR000209">
    <property type="entry name" value="Peptidase_S8/S53_dom"/>
</dbReference>
<keyword evidence="2" id="KW-0645">Protease</keyword>
<dbReference type="SUPFAM" id="SSF48452">
    <property type="entry name" value="TPR-like"/>
    <property type="match status" value="1"/>
</dbReference>
<dbReference type="CDD" id="cd00306">
    <property type="entry name" value="Peptidases_S8_S53"/>
    <property type="match status" value="1"/>
</dbReference>
<evidence type="ECO:0000256" key="1">
    <source>
        <dbReference type="ARBA" id="ARBA00011073"/>
    </source>
</evidence>
<keyword evidence="3" id="KW-0378">Hydrolase</keyword>
<dbReference type="Proteomes" id="UP000327013">
    <property type="component" value="Unassembled WGS sequence"/>
</dbReference>
<evidence type="ECO:0000313" key="8">
    <source>
        <dbReference type="EMBL" id="KAB8698100.1"/>
    </source>
</evidence>
<dbReference type="EMBL" id="VIBQ01000089">
    <property type="protein sequence ID" value="KAB8698100.1"/>
    <property type="molecule type" value="Genomic_DNA"/>
</dbReference>
<comment type="caution">
    <text evidence="8">The sequence shown here is derived from an EMBL/GenBank/DDBJ whole genome shotgun (WGS) entry which is preliminary data.</text>
</comment>
<evidence type="ECO:0000256" key="4">
    <source>
        <dbReference type="ARBA" id="ARBA00022825"/>
    </source>
</evidence>
<dbReference type="PANTHER" id="PTHR43806:SF11">
    <property type="entry name" value="CEREVISIN-RELATED"/>
    <property type="match status" value="1"/>
</dbReference>
<proteinExistence type="inferred from homology"/>
<feature type="region of interest" description="Disordered" evidence="6">
    <location>
        <begin position="1"/>
        <end position="44"/>
    </location>
</feature>
<feature type="domain" description="Peptidase S8/S53" evidence="7">
    <location>
        <begin position="460"/>
        <end position="733"/>
    </location>
</feature>
<dbReference type="OrthoDB" id="206201at2759"/>
<evidence type="ECO:0000256" key="3">
    <source>
        <dbReference type="ARBA" id="ARBA00022801"/>
    </source>
</evidence>
<dbReference type="GO" id="GO:0004252">
    <property type="term" value="F:serine-type endopeptidase activity"/>
    <property type="evidence" value="ECO:0007669"/>
    <property type="project" value="InterPro"/>
</dbReference>
<keyword evidence="4" id="KW-0720">Serine protease</keyword>
<feature type="compositionally biased region" description="Low complexity" evidence="6">
    <location>
        <begin position="24"/>
        <end position="38"/>
    </location>
</feature>
<dbReference type="InterPro" id="IPR011990">
    <property type="entry name" value="TPR-like_helical_dom_sf"/>
</dbReference>
<dbReference type="Gene3D" id="1.25.40.10">
    <property type="entry name" value="Tetratricopeptide repeat domain"/>
    <property type="match status" value="1"/>
</dbReference>
<feature type="compositionally biased region" description="Polar residues" evidence="6">
    <location>
        <begin position="1"/>
        <end position="23"/>
    </location>
</feature>
<protein>
    <recommendedName>
        <fullName evidence="7">Peptidase S8/S53 domain-containing protein</fullName>
    </recommendedName>
</protein>
<dbReference type="Pfam" id="PF00082">
    <property type="entry name" value="Peptidase_S8"/>
    <property type="match status" value="1"/>
</dbReference>
<dbReference type="GO" id="GO:0006508">
    <property type="term" value="P:proteolysis"/>
    <property type="evidence" value="ECO:0007669"/>
    <property type="project" value="UniProtKB-KW"/>
</dbReference>
<dbReference type="Pfam" id="PF13424">
    <property type="entry name" value="TPR_12"/>
    <property type="match status" value="1"/>
</dbReference>
<dbReference type="AlphaFoldDB" id="A0A5N6L4P7"/>
<keyword evidence="9" id="KW-1185">Reference proteome</keyword>
<comment type="similarity">
    <text evidence="1 5">Belongs to the peptidase S8 family.</text>
</comment>
<evidence type="ECO:0000256" key="2">
    <source>
        <dbReference type="ARBA" id="ARBA00022670"/>
    </source>
</evidence>
<comment type="caution">
    <text evidence="5">Lacks conserved residue(s) required for the propagation of feature annotation.</text>
</comment>
<evidence type="ECO:0000259" key="7">
    <source>
        <dbReference type="Pfam" id="PF00082"/>
    </source>
</evidence>
<dbReference type="InterPro" id="IPR036852">
    <property type="entry name" value="Peptidase_S8/S53_dom_sf"/>
</dbReference>
<evidence type="ECO:0000313" key="9">
    <source>
        <dbReference type="Proteomes" id="UP000327013"/>
    </source>
</evidence>
<evidence type="ECO:0000256" key="6">
    <source>
        <dbReference type="SAM" id="MobiDB-lite"/>
    </source>
</evidence>
<gene>
    <name evidence="8" type="ORF">FH972_026350</name>
</gene>
<reference evidence="8 9" key="1">
    <citation type="submission" date="2019-06" db="EMBL/GenBank/DDBJ databases">
        <title>A chromosomal-level reference genome of Carpinus fangiana (Coryloideae, Betulaceae).</title>
        <authorList>
            <person name="Yang X."/>
            <person name="Wang Z."/>
            <person name="Zhang L."/>
            <person name="Hao G."/>
            <person name="Liu J."/>
            <person name="Yang Y."/>
        </authorList>
    </citation>
    <scope>NUCLEOTIDE SEQUENCE [LARGE SCALE GENOMIC DNA]</scope>
    <source>
        <strain evidence="8">Cfa_2016G</strain>
        <tissue evidence="8">Leaf</tissue>
    </source>
</reference>
<accession>A0A5N6L4P7</accession>